<gene>
    <name evidence="1" type="ORF">SAY87_021963</name>
</gene>
<dbReference type="Proteomes" id="UP001345219">
    <property type="component" value="Chromosome 16"/>
</dbReference>
<organism evidence="1 2">
    <name type="scientific">Trapa incisa</name>
    <dbReference type="NCBI Taxonomy" id="236973"/>
    <lineage>
        <taxon>Eukaryota</taxon>
        <taxon>Viridiplantae</taxon>
        <taxon>Streptophyta</taxon>
        <taxon>Embryophyta</taxon>
        <taxon>Tracheophyta</taxon>
        <taxon>Spermatophyta</taxon>
        <taxon>Magnoliopsida</taxon>
        <taxon>eudicotyledons</taxon>
        <taxon>Gunneridae</taxon>
        <taxon>Pentapetalae</taxon>
        <taxon>rosids</taxon>
        <taxon>malvids</taxon>
        <taxon>Myrtales</taxon>
        <taxon>Lythraceae</taxon>
        <taxon>Trapa</taxon>
    </lineage>
</organism>
<proteinExistence type="predicted"/>
<dbReference type="AlphaFoldDB" id="A0AAN7JRR9"/>
<comment type="caution">
    <text evidence="1">The sequence shown here is derived from an EMBL/GenBank/DDBJ whole genome shotgun (WGS) entry which is preliminary data.</text>
</comment>
<dbReference type="EMBL" id="JAXIOK010000016">
    <property type="protein sequence ID" value="KAK4753165.1"/>
    <property type="molecule type" value="Genomic_DNA"/>
</dbReference>
<evidence type="ECO:0000313" key="1">
    <source>
        <dbReference type="EMBL" id="KAK4753165.1"/>
    </source>
</evidence>
<protein>
    <submittedName>
        <fullName evidence="1">Uncharacterized protein</fullName>
    </submittedName>
</protein>
<name>A0AAN7JRR9_9MYRT</name>
<sequence>MGRKRRRKGPIEAADPINVFGRVLSPDTGRELGSVQFADVRSGKKDGETIT</sequence>
<keyword evidence="2" id="KW-1185">Reference proteome</keyword>
<reference evidence="1 2" key="1">
    <citation type="journal article" date="2023" name="Hortic Res">
        <title>Pangenome of water caltrop reveals structural variations and asymmetric subgenome divergence after allopolyploidization.</title>
        <authorList>
            <person name="Zhang X."/>
            <person name="Chen Y."/>
            <person name="Wang L."/>
            <person name="Yuan Y."/>
            <person name="Fang M."/>
            <person name="Shi L."/>
            <person name="Lu R."/>
            <person name="Comes H.P."/>
            <person name="Ma Y."/>
            <person name="Chen Y."/>
            <person name="Huang G."/>
            <person name="Zhou Y."/>
            <person name="Zheng Z."/>
            <person name="Qiu Y."/>
        </authorList>
    </citation>
    <scope>NUCLEOTIDE SEQUENCE [LARGE SCALE GENOMIC DNA]</scope>
    <source>
        <tissue evidence="1">Roots</tissue>
    </source>
</reference>
<evidence type="ECO:0000313" key="2">
    <source>
        <dbReference type="Proteomes" id="UP001345219"/>
    </source>
</evidence>
<accession>A0AAN7JRR9</accession>